<dbReference type="STRING" id="706587.Desti_3406"/>
<sequence length="48" mass="5143">MMNELDKLILGAAAAMVVMHLIGPAAIWGITRTVAECLLVIPVLIWAL</sequence>
<dbReference type="Proteomes" id="UP000006055">
    <property type="component" value="Chromosome"/>
</dbReference>
<accession>I4C919</accession>
<dbReference type="EMBL" id="CP003360">
    <property type="protein sequence ID" value="AFM26060.1"/>
    <property type="molecule type" value="Genomic_DNA"/>
</dbReference>
<keyword evidence="2" id="KW-1185">Reference proteome</keyword>
<gene>
    <name evidence="1" type="ordered locus">Desti_3406</name>
</gene>
<organism evidence="1 2">
    <name type="scientific">Desulfomonile tiedjei (strain ATCC 49306 / DSM 6799 / DCB-1)</name>
    <dbReference type="NCBI Taxonomy" id="706587"/>
    <lineage>
        <taxon>Bacteria</taxon>
        <taxon>Pseudomonadati</taxon>
        <taxon>Thermodesulfobacteriota</taxon>
        <taxon>Desulfomonilia</taxon>
        <taxon>Desulfomonilales</taxon>
        <taxon>Desulfomonilaceae</taxon>
        <taxon>Desulfomonile</taxon>
    </lineage>
</organism>
<name>I4C919_DESTA</name>
<protein>
    <submittedName>
        <fullName evidence="1">Uncharacterized protein</fullName>
    </submittedName>
</protein>
<dbReference type="KEGG" id="dti:Desti_3406"/>
<dbReference type="HOGENOM" id="CLU_3167314_0_0_7"/>
<dbReference type="RefSeq" id="WP_014811194.1">
    <property type="nucleotide sequence ID" value="NC_018025.1"/>
</dbReference>
<evidence type="ECO:0000313" key="2">
    <source>
        <dbReference type="Proteomes" id="UP000006055"/>
    </source>
</evidence>
<evidence type="ECO:0000313" key="1">
    <source>
        <dbReference type="EMBL" id="AFM26060.1"/>
    </source>
</evidence>
<proteinExistence type="predicted"/>
<reference evidence="2" key="1">
    <citation type="submission" date="2012-06" db="EMBL/GenBank/DDBJ databases">
        <title>Complete sequence of chromosome of Desulfomonile tiedjei DSM 6799.</title>
        <authorList>
            <person name="Lucas S."/>
            <person name="Copeland A."/>
            <person name="Lapidus A."/>
            <person name="Glavina del Rio T."/>
            <person name="Dalin E."/>
            <person name="Tice H."/>
            <person name="Bruce D."/>
            <person name="Goodwin L."/>
            <person name="Pitluck S."/>
            <person name="Peters L."/>
            <person name="Ovchinnikova G."/>
            <person name="Zeytun A."/>
            <person name="Lu M."/>
            <person name="Kyrpides N."/>
            <person name="Mavromatis K."/>
            <person name="Ivanova N."/>
            <person name="Brettin T."/>
            <person name="Detter J.C."/>
            <person name="Han C."/>
            <person name="Larimer F."/>
            <person name="Land M."/>
            <person name="Hauser L."/>
            <person name="Markowitz V."/>
            <person name="Cheng J.-F."/>
            <person name="Hugenholtz P."/>
            <person name="Woyke T."/>
            <person name="Wu D."/>
            <person name="Spring S."/>
            <person name="Schroeder M."/>
            <person name="Brambilla E."/>
            <person name="Klenk H.-P."/>
            <person name="Eisen J.A."/>
        </authorList>
    </citation>
    <scope>NUCLEOTIDE SEQUENCE [LARGE SCALE GENOMIC DNA]</scope>
    <source>
        <strain evidence="2">ATCC 49306 / DSM 6799 / DCB-1</strain>
    </source>
</reference>
<dbReference type="AlphaFoldDB" id="I4C919"/>